<evidence type="ECO:0000256" key="2">
    <source>
        <dbReference type="ARBA" id="ARBA00012400"/>
    </source>
</evidence>
<proteinExistence type="predicted"/>
<dbReference type="InterPro" id="IPR036291">
    <property type="entry name" value="NAD(P)-bd_dom_sf"/>
</dbReference>
<dbReference type="Gene3D" id="3.30.160.110">
    <property type="entry name" value="Siroheme synthase, domain 2"/>
    <property type="match status" value="1"/>
</dbReference>
<feature type="transmembrane region" description="Helical" evidence="7">
    <location>
        <begin position="248"/>
        <end position="266"/>
    </location>
</feature>
<evidence type="ECO:0000313" key="11">
    <source>
        <dbReference type="Proteomes" id="UP000005242"/>
    </source>
</evidence>
<dbReference type="Pfam" id="PF13241">
    <property type="entry name" value="NAD_binding_7"/>
    <property type="match status" value="1"/>
</dbReference>
<dbReference type="PANTHER" id="PTHR35330">
    <property type="entry name" value="SIROHEME BIOSYNTHESIS PROTEIN MET8"/>
    <property type="match status" value="1"/>
</dbReference>
<dbReference type="InterPro" id="IPR028281">
    <property type="entry name" value="Sirohaem_synthase_central"/>
</dbReference>
<sequence>MTNEFTKIEPGGSLLIAWQLKDKKVVLIGGGEVAAGRIVNLLNADAKITLIAPRKGLNKEVAYRIDSGQIHEFIDREYNNEDDLKGANMVFTAIDNVEISRHIYNVAKSQNIPTNVADIPPNCDFYFGSIVRRGPLQILISTGGQGPRISAKLKSIVEGALPRSIGPAINNVGKLRSKLRSIEPTVGGKPGAKRMKWMIKVCDNYTFDELAEMSEEDLDRILKGYQDNEIPKRSLLDISKVLSAIKSISPTIVGMVIGSVMTYSFIGRNK</sequence>
<evidence type="ECO:0000259" key="9">
    <source>
        <dbReference type="Pfam" id="PF14824"/>
    </source>
</evidence>
<dbReference type="Gene3D" id="3.40.50.720">
    <property type="entry name" value="NAD(P)-binding Rossmann-like Domain"/>
    <property type="match status" value="1"/>
</dbReference>
<feature type="domain" description="Siroheme synthase central" evidence="9">
    <location>
        <begin position="133"/>
        <end position="155"/>
    </location>
</feature>
<dbReference type="GO" id="GO:0043115">
    <property type="term" value="F:precorrin-2 dehydrogenase activity"/>
    <property type="evidence" value="ECO:0007669"/>
    <property type="project" value="UniProtKB-EC"/>
</dbReference>
<dbReference type="EMBL" id="JH668228">
    <property type="protein sequence ID" value="EIM22363.1"/>
    <property type="molecule type" value="Genomic_DNA"/>
</dbReference>
<name>I4YEH1_WALMC</name>
<evidence type="ECO:0000313" key="10">
    <source>
        <dbReference type="EMBL" id="EIM22363.1"/>
    </source>
</evidence>
<dbReference type="Pfam" id="PF14823">
    <property type="entry name" value="Sirohm_synth_C"/>
    <property type="match status" value="1"/>
</dbReference>
<gene>
    <name evidence="10" type="ORF">WALSEDRAFT_50897</name>
</gene>
<dbReference type="GeneID" id="18472538"/>
<dbReference type="HOGENOM" id="CLU_011276_8_5_1"/>
<keyword evidence="7" id="KW-1133">Transmembrane helix</keyword>
<dbReference type="STRING" id="671144.I4YEH1"/>
<dbReference type="UniPathway" id="UPA00262">
    <property type="reaction ID" value="UER00222"/>
</dbReference>
<comment type="pathway">
    <text evidence="1">Porphyrin-containing compound metabolism; siroheme biosynthesis; sirohydrochlorin from precorrin-2: step 1/1.</text>
</comment>
<dbReference type="EC" id="1.3.1.76" evidence="2"/>
<comment type="catalytic activity">
    <reaction evidence="6">
        <text>precorrin-2 + NAD(+) = sirohydrochlorin + NADH + 2 H(+)</text>
        <dbReference type="Rhea" id="RHEA:15613"/>
        <dbReference type="ChEBI" id="CHEBI:15378"/>
        <dbReference type="ChEBI" id="CHEBI:57540"/>
        <dbReference type="ChEBI" id="CHEBI:57945"/>
        <dbReference type="ChEBI" id="CHEBI:58351"/>
        <dbReference type="ChEBI" id="CHEBI:58827"/>
        <dbReference type="EC" id="1.3.1.76"/>
    </reaction>
</comment>
<dbReference type="GO" id="GO:0019354">
    <property type="term" value="P:siroheme biosynthetic process"/>
    <property type="evidence" value="ECO:0007669"/>
    <property type="project" value="UniProtKB-UniPathway"/>
</dbReference>
<dbReference type="InterPro" id="IPR006367">
    <property type="entry name" value="Sirohaem_synthase_N"/>
</dbReference>
<dbReference type="AlphaFoldDB" id="I4YEH1"/>
<dbReference type="InterPro" id="IPR028161">
    <property type="entry name" value="Met8-like"/>
</dbReference>
<dbReference type="InterPro" id="IPR028162">
    <property type="entry name" value="Met8_C"/>
</dbReference>
<dbReference type="NCBIfam" id="TIGR01470">
    <property type="entry name" value="cysG_Nterm"/>
    <property type="match status" value="1"/>
</dbReference>
<dbReference type="PANTHER" id="PTHR35330:SF1">
    <property type="entry name" value="SIROHEME BIOSYNTHESIS PROTEIN MET8"/>
    <property type="match status" value="1"/>
</dbReference>
<protein>
    <recommendedName>
        <fullName evidence="2">precorrin-2 dehydrogenase</fullName>
        <ecNumber evidence="2">1.3.1.76</ecNumber>
    </recommendedName>
</protein>
<keyword evidence="5" id="KW-0627">Porphyrin biosynthesis</keyword>
<dbReference type="Proteomes" id="UP000005242">
    <property type="component" value="Unassembled WGS sequence"/>
</dbReference>
<organism evidence="10 11">
    <name type="scientific">Wallemia mellicola (strain ATCC MYA-4683 / CBS 633.66)</name>
    <name type="common">Wallemia sebi (CBS 633.66)</name>
    <dbReference type="NCBI Taxonomy" id="671144"/>
    <lineage>
        <taxon>Eukaryota</taxon>
        <taxon>Fungi</taxon>
        <taxon>Dikarya</taxon>
        <taxon>Basidiomycota</taxon>
        <taxon>Wallemiomycotina</taxon>
        <taxon>Wallemiomycetes</taxon>
        <taxon>Wallemiales</taxon>
        <taxon>Wallemiaceae</taxon>
        <taxon>Wallemia</taxon>
    </lineage>
</organism>
<evidence type="ECO:0000256" key="6">
    <source>
        <dbReference type="ARBA" id="ARBA00047561"/>
    </source>
</evidence>
<accession>I4YEH1</accession>
<dbReference type="GO" id="GO:0004325">
    <property type="term" value="F:ferrochelatase activity"/>
    <property type="evidence" value="ECO:0007669"/>
    <property type="project" value="InterPro"/>
</dbReference>
<keyword evidence="7" id="KW-0472">Membrane</keyword>
<keyword evidence="7" id="KW-0812">Transmembrane</keyword>
<dbReference type="FunCoup" id="I4YEH1">
    <property type="interactions" value="105"/>
</dbReference>
<dbReference type="SUPFAM" id="SSF75615">
    <property type="entry name" value="Siroheme synthase middle domains-like"/>
    <property type="match status" value="1"/>
</dbReference>
<evidence type="ECO:0000256" key="3">
    <source>
        <dbReference type="ARBA" id="ARBA00023002"/>
    </source>
</evidence>
<dbReference type="OMA" id="TQIWKLC"/>
<dbReference type="Gene3D" id="1.10.3280.10">
    <property type="entry name" value="Siroheme synthase, domain 3"/>
    <property type="match status" value="1"/>
</dbReference>
<dbReference type="RefSeq" id="XP_006957617.1">
    <property type="nucleotide sequence ID" value="XM_006957555.1"/>
</dbReference>
<dbReference type="SUPFAM" id="SSF51735">
    <property type="entry name" value="NAD(P)-binding Rossmann-fold domains"/>
    <property type="match status" value="1"/>
</dbReference>
<dbReference type="Pfam" id="PF14824">
    <property type="entry name" value="Sirohm_synth_M"/>
    <property type="match status" value="1"/>
</dbReference>
<evidence type="ECO:0000256" key="5">
    <source>
        <dbReference type="ARBA" id="ARBA00023244"/>
    </source>
</evidence>
<dbReference type="eggNOG" id="ENOG502RYIW">
    <property type="taxonomic scope" value="Eukaryota"/>
</dbReference>
<evidence type="ECO:0000256" key="4">
    <source>
        <dbReference type="ARBA" id="ARBA00023027"/>
    </source>
</evidence>
<reference evidence="10 11" key="1">
    <citation type="journal article" date="2012" name="Fungal Genet. Biol.">
        <title>The genome of the xerotolerant mold Wallemia sebi reveals adaptations to osmotic stress and suggests cryptic sexual reproduction.</title>
        <authorList>
            <person name="Padamsee M."/>
            <person name="Kumar T.K.A."/>
            <person name="Riley R."/>
            <person name="Binder M."/>
            <person name="Boyd A."/>
            <person name="Calvo A.M."/>
            <person name="Furukawa K."/>
            <person name="Hesse C."/>
            <person name="Hohmann S."/>
            <person name="James T.Y."/>
            <person name="LaButti K."/>
            <person name="Lapidus A."/>
            <person name="Lindquist E."/>
            <person name="Lucas S."/>
            <person name="Miller K."/>
            <person name="Shantappa S."/>
            <person name="Grigoriev I.V."/>
            <person name="Hibbett D.S."/>
            <person name="McLaughlin D.J."/>
            <person name="Spatafora J.W."/>
            <person name="Aime M.C."/>
        </authorList>
    </citation>
    <scope>NUCLEOTIDE SEQUENCE [LARGE SCALE GENOMIC DNA]</scope>
    <source>
        <strain evidence="11">ATCC MYA-4683 / CBS 633.66</strain>
    </source>
</reference>
<dbReference type="InParanoid" id="I4YEH1"/>
<evidence type="ECO:0000256" key="1">
    <source>
        <dbReference type="ARBA" id="ARBA00005010"/>
    </source>
</evidence>
<dbReference type="KEGG" id="wse:WALSEDRAFT_50897"/>
<evidence type="ECO:0000256" key="7">
    <source>
        <dbReference type="SAM" id="Phobius"/>
    </source>
</evidence>
<feature type="domain" description="Siroheme biosynthesis protein Met8 C-terminal" evidence="8">
    <location>
        <begin position="162"/>
        <end position="231"/>
    </location>
</feature>
<keyword evidence="4" id="KW-0520">NAD</keyword>
<keyword evidence="3" id="KW-0560">Oxidoreductase</keyword>
<keyword evidence="11" id="KW-1185">Reference proteome</keyword>
<evidence type="ECO:0000259" key="8">
    <source>
        <dbReference type="Pfam" id="PF14823"/>
    </source>
</evidence>